<dbReference type="InterPro" id="IPR054055">
    <property type="entry name" value="YpzH"/>
</dbReference>
<dbReference type="Proteomes" id="UP000198394">
    <property type="component" value="Unassembled WGS sequence"/>
</dbReference>
<organism evidence="1 2">
    <name type="scientific">Parageobacillus galactosidasius</name>
    <dbReference type="NCBI Taxonomy" id="883812"/>
    <lineage>
        <taxon>Bacteria</taxon>
        <taxon>Bacillati</taxon>
        <taxon>Bacillota</taxon>
        <taxon>Bacilli</taxon>
        <taxon>Bacillales</taxon>
        <taxon>Anoxybacillaceae</taxon>
        <taxon>Parageobacillus</taxon>
    </lineage>
</organism>
<dbReference type="RefSeq" id="WP_089097647.1">
    <property type="nucleotide sequence ID" value="NZ_NDYL01000002.1"/>
</dbReference>
<reference evidence="1 2" key="1">
    <citation type="submission" date="2017-04" db="EMBL/GenBank/DDBJ databases">
        <title>The genome sequence of Parageobacillus galactosidasius DSM 18751.</title>
        <authorList>
            <person name="Ramaloko W.T."/>
            <person name="Koen N."/>
            <person name="Polliack S."/>
            <person name="Aliyu H."/>
            <person name="Lebre P."/>
            <person name="Mohr T."/>
            <person name="Oswald F."/>
            <person name="Zwick M."/>
            <person name="Neumann A."/>
            <person name="Syldatk C."/>
            <person name="Cowan D."/>
            <person name="De Maayer P."/>
        </authorList>
    </citation>
    <scope>NUCLEOTIDE SEQUENCE [LARGE SCALE GENOMIC DNA]</scope>
    <source>
        <strain evidence="1 2">DSM 18751</strain>
    </source>
</reference>
<gene>
    <name evidence="1" type="ORF">B9L23_10935</name>
</gene>
<sequence>MGKETNPKPNYEILAYITLNQNRVISGNVLALLATDEEEQKQITQDIAKSMKADVTQLKCGDYMVYRT</sequence>
<proteinExistence type="predicted"/>
<dbReference type="EMBL" id="NDYL01000002">
    <property type="protein sequence ID" value="OXB91819.1"/>
    <property type="molecule type" value="Genomic_DNA"/>
</dbReference>
<dbReference type="AlphaFoldDB" id="A0A226QKD2"/>
<evidence type="ECO:0000313" key="1">
    <source>
        <dbReference type="EMBL" id="OXB91819.1"/>
    </source>
</evidence>
<name>A0A226QKD2_9BACL</name>
<evidence type="ECO:0000313" key="2">
    <source>
        <dbReference type="Proteomes" id="UP000198394"/>
    </source>
</evidence>
<accession>A0A226QKD2</accession>
<keyword evidence="2" id="KW-1185">Reference proteome</keyword>
<comment type="caution">
    <text evidence="1">The sequence shown here is derived from an EMBL/GenBank/DDBJ whole genome shotgun (WGS) entry which is preliminary data.</text>
</comment>
<dbReference type="Pfam" id="PF21835">
    <property type="entry name" value="YIEGIA_cap"/>
    <property type="match status" value="1"/>
</dbReference>
<protein>
    <submittedName>
        <fullName evidence="1">Uncharacterized protein</fullName>
    </submittedName>
</protein>